<evidence type="ECO:0000256" key="2">
    <source>
        <dbReference type="SAM" id="Coils"/>
    </source>
</evidence>
<feature type="coiled-coil region" evidence="2">
    <location>
        <begin position="193"/>
        <end position="236"/>
    </location>
</feature>
<keyword evidence="4" id="KW-0812">Transmembrane</keyword>
<dbReference type="SUPFAM" id="SSF51261">
    <property type="entry name" value="Duplicated hybrid motif"/>
    <property type="match status" value="1"/>
</dbReference>
<dbReference type="Proteomes" id="UP000034050">
    <property type="component" value="Unassembled WGS sequence"/>
</dbReference>
<evidence type="ECO:0000259" key="5">
    <source>
        <dbReference type="Pfam" id="PF24568"/>
    </source>
</evidence>
<keyword evidence="2" id="KW-0175">Coiled coil</keyword>
<name>A0A0G1CPH5_9BACT</name>
<evidence type="ECO:0000313" key="6">
    <source>
        <dbReference type="EMBL" id="KKS87377.1"/>
    </source>
</evidence>
<dbReference type="GO" id="GO:0004222">
    <property type="term" value="F:metalloendopeptidase activity"/>
    <property type="evidence" value="ECO:0007669"/>
    <property type="project" value="TreeGrafter"/>
</dbReference>
<dbReference type="InterPro" id="IPR011055">
    <property type="entry name" value="Dup_hybrid_motif"/>
</dbReference>
<sequence length="423" mass="46803">MRRGYDEDNPDSVHNSPQPSLILREGGTGTFQTGSKDSVMKKLLTGILLVILFVMAVTPAAGDQIQDLQKQIDDLTQKLSQTQAQAQTLSAEITAMDQRIKLTTLQISNSVEKINQLEIEIRELNKKIEGLDVTLSHLSQVLINRIVSAYKVKRVSYLTLLFSANGLTDFVSRAKYIQIAQTHDRRVLTEVQVAKADVSDKKAQRELKKAEQEKLKQQLEQQKTILANQKQSKQALLEVTKNDEATYQELLASARAELAVALGQGQEVFLRNVNEGDKIGSLIGGASGCSSGTHLHFEVHEGTSIKDPNDYLKSVSFSYSYPSSQYGYYGTINPRGSWSWPMSEPIQINQGYGSHDFARTFYPGGVHYGIDMDSADNSVKAVKSGKLYAGSFQCGGTYAGTLYYAKVDQGDGITSWYLHMIPQ</sequence>
<evidence type="ECO:0000313" key="7">
    <source>
        <dbReference type="Proteomes" id="UP000034050"/>
    </source>
</evidence>
<dbReference type="EMBL" id="LCFD01000002">
    <property type="protein sequence ID" value="KKS87377.1"/>
    <property type="molecule type" value="Genomic_DNA"/>
</dbReference>
<comment type="caution">
    <text evidence="6">The sequence shown here is derived from an EMBL/GenBank/DDBJ whole genome shotgun (WGS) entry which is preliminary data.</text>
</comment>
<dbReference type="AlphaFoldDB" id="A0A0G1CPH5"/>
<dbReference type="PANTHER" id="PTHR21666:SF270">
    <property type="entry name" value="MUREIN HYDROLASE ACTIVATOR ENVC"/>
    <property type="match status" value="1"/>
</dbReference>
<keyword evidence="4" id="KW-0472">Membrane</keyword>
<keyword evidence="1" id="KW-0732">Signal</keyword>
<organism evidence="6 7">
    <name type="scientific">Candidatus Gottesmanbacteria bacterium GW2011_GWB1_43_11</name>
    <dbReference type="NCBI Taxonomy" id="1618446"/>
    <lineage>
        <taxon>Bacteria</taxon>
        <taxon>Candidatus Gottesmaniibacteriota</taxon>
    </lineage>
</organism>
<dbReference type="Gene3D" id="6.10.250.3150">
    <property type="match status" value="1"/>
</dbReference>
<feature type="domain" description="Peptidoglycan hydrolase PcsB coiled-coil" evidence="5">
    <location>
        <begin position="139"/>
        <end position="201"/>
    </location>
</feature>
<protein>
    <submittedName>
        <fullName evidence="6">Peptidase, M23 family</fullName>
    </submittedName>
</protein>
<proteinExistence type="predicted"/>
<gene>
    <name evidence="6" type="ORF">UV61_C0002G0098</name>
</gene>
<dbReference type="PANTHER" id="PTHR21666">
    <property type="entry name" value="PEPTIDASE-RELATED"/>
    <property type="match status" value="1"/>
</dbReference>
<feature type="coiled-coil region" evidence="2">
    <location>
        <begin position="65"/>
        <end position="134"/>
    </location>
</feature>
<keyword evidence="4" id="KW-1133">Transmembrane helix</keyword>
<dbReference type="Pfam" id="PF24568">
    <property type="entry name" value="CC_PcsB"/>
    <property type="match status" value="1"/>
</dbReference>
<feature type="transmembrane region" description="Helical" evidence="4">
    <location>
        <begin position="43"/>
        <end position="62"/>
    </location>
</feature>
<dbReference type="STRING" id="1618446.UV61_C0002G0098"/>
<evidence type="ECO:0000256" key="1">
    <source>
        <dbReference type="ARBA" id="ARBA00022729"/>
    </source>
</evidence>
<evidence type="ECO:0000256" key="4">
    <source>
        <dbReference type="SAM" id="Phobius"/>
    </source>
</evidence>
<dbReference type="Gene3D" id="2.70.70.10">
    <property type="entry name" value="Glucose Permease (Domain IIA)"/>
    <property type="match status" value="1"/>
</dbReference>
<reference evidence="6 7" key="1">
    <citation type="journal article" date="2015" name="Nature">
        <title>rRNA introns, odd ribosomes, and small enigmatic genomes across a large radiation of phyla.</title>
        <authorList>
            <person name="Brown C.T."/>
            <person name="Hug L.A."/>
            <person name="Thomas B.C."/>
            <person name="Sharon I."/>
            <person name="Castelle C.J."/>
            <person name="Singh A."/>
            <person name="Wilkins M.J."/>
            <person name="Williams K.H."/>
            <person name="Banfield J.F."/>
        </authorList>
    </citation>
    <scope>NUCLEOTIDE SEQUENCE [LARGE SCALE GENOMIC DNA]</scope>
</reference>
<accession>A0A0G1CPH5</accession>
<feature type="region of interest" description="Disordered" evidence="3">
    <location>
        <begin position="1"/>
        <end position="28"/>
    </location>
</feature>
<dbReference type="InterPro" id="IPR057309">
    <property type="entry name" value="PcsB_CC"/>
</dbReference>
<dbReference type="InterPro" id="IPR050570">
    <property type="entry name" value="Cell_wall_metabolism_enzyme"/>
</dbReference>
<evidence type="ECO:0000256" key="3">
    <source>
        <dbReference type="SAM" id="MobiDB-lite"/>
    </source>
</evidence>